<dbReference type="FunCoup" id="B4LCS0">
    <property type="interactions" value="50"/>
</dbReference>
<protein>
    <recommendedName>
        <fullName evidence="5">Vacuole membrane protein 1</fullName>
    </recommendedName>
</protein>
<dbReference type="AlphaFoldDB" id="B4LCS0"/>
<reference evidence="3 4" key="1">
    <citation type="journal article" date="2007" name="Nature">
        <title>Evolution of genes and genomes on the Drosophila phylogeny.</title>
        <authorList>
            <consortium name="Drosophila 12 Genomes Consortium"/>
            <person name="Clark A.G."/>
            <person name="Eisen M.B."/>
            <person name="Smith D.R."/>
            <person name="Bergman C.M."/>
            <person name="Oliver B."/>
            <person name="Markow T.A."/>
            <person name="Kaufman T.C."/>
            <person name="Kellis M."/>
            <person name="Gelbart W."/>
            <person name="Iyer V.N."/>
            <person name="Pollard D.A."/>
            <person name="Sackton T.B."/>
            <person name="Larracuente A.M."/>
            <person name="Singh N.D."/>
            <person name="Abad J.P."/>
            <person name="Abt D.N."/>
            <person name="Adryan B."/>
            <person name="Aguade M."/>
            <person name="Akashi H."/>
            <person name="Anderson W.W."/>
            <person name="Aquadro C.F."/>
            <person name="Ardell D.H."/>
            <person name="Arguello R."/>
            <person name="Artieri C.G."/>
            <person name="Barbash D.A."/>
            <person name="Barker D."/>
            <person name="Barsanti P."/>
            <person name="Batterham P."/>
            <person name="Batzoglou S."/>
            <person name="Begun D."/>
            <person name="Bhutkar A."/>
            <person name="Blanco E."/>
            <person name="Bosak S.A."/>
            <person name="Bradley R.K."/>
            <person name="Brand A.D."/>
            <person name="Brent M.R."/>
            <person name="Brooks A.N."/>
            <person name="Brown R.H."/>
            <person name="Butlin R.K."/>
            <person name="Caggese C."/>
            <person name="Calvi B.R."/>
            <person name="Bernardo de Carvalho A."/>
            <person name="Caspi A."/>
            <person name="Castrezana S."/>
            <person name="Celniker S.E."/>
            <person name="Chang J.L."/>
            <person name="Chapple C."/>
            <person name="Chatterji S."/>
            <person name="Chinwalla A."/>
            <person name="Civetta A."/>
            <person name="Clifton S.W."/>
            <person name="Comeron J.M."/>
            <person name="Costello J.C."/>
            <person name="Coyne J.A."/>
            <person name="Daub J."/>
            <person name="David R.G."/>
            <person name="Delcher A.L."/>
            <person name="Delehaunty K."/>
            <person name="Do C.B."/>
            <person name="Ebling H."/>
            <person name="Edwards K."/>
            <person name="Eickbush T."/>
            <person name="Evans J.D."/>
            <person name="Filipski A."/>
            <person name="Findeiss S."/>
            <person name="Freyhult E."/>
            <person name="Fulton L."/>
            <person name="Fulton R."/>
            <person name="Garcia A.C."/>
            <person name="Gardiner A."/>
            <person name="Garfield D.A."/>
            <person name="Garvin B.E."/>
            <person name="Gibson G."/>
            <person name="Gilbert D."/>
            <person name="Gnerre S."/>
            <person name="Godfrey J."/>
            <person name="Good R."/>
            <person name="Gotea V."/>
            <person name="Gravely B."/>
            <person name="Greenberg A.J."/>
            <person name="Griffiths-Jones S."/>
            <person name="Gross S."/>
            <person name="Guigo R."/>
            <person name="Gustafson E.A."/>
            <person name="Haerty W."/>
            <person name="Hahn M.W."/>
            <person name="Halligan D.L."/>
            <person name="Halpern A.L."/>
            <person name="Halter G.M."/>
            <person name="Han M.V."/>
            <person name="Heger A."/>
            <person name="Hillier L."/>
            <person name="Hinrichs A.S."/>
            <person name="Holmes I."/>
            <person name="Hoskins R.A."/>
            <person name="Hubisz M.J."/>
            <person name="Hultmark D."/>
            <person name="Huntley M.A."/>
            <person name="Jaffe D.B."/>
            <person name="Jagadeeshan S."/>
            <person name="Jeck W.R."/>
            <person name="Johnson J."/>
            <person name="Jones C.D."/>
            <person name="Jordan W.C."/>
            <person name="Karpen G.H."/>
            <person name="Kataoka E."/>
            <person name="Keightley P.D."/>
            <person name="Kheradpour P."/>
            <person name="Kirkness E.F."/>
            <person name="Koerich L.B."/>
            <person name="Kristiansen K."/>
            <person name="Kudrna D."/>
            <person name="Kulathinal R.J."/>
            <person name="Kumar S."/>
            <person name="Kwok R."/>
            <person name="Lander E."/>
            <person name="Langley C.H."/>
            <person name="Lapoint R."/>
            <person name="Lazzaro B.P."/>
            <person name="Lee S.J."/>
            <person name="Levesque L."/>
            <person name="Li R."/>
            <person name="Lin C.F."/>
            <person name="Lin M.F."/>
            <person name="Lindblad-Toh K."/>
            <person name="Llopart A."/>
            <person name="Long M."/>
            <person name="Low L."/>
            <person name="Lozovsky E."/>
            <person name="Lu J."/>
            <person name="Luo M."/>
            <person name="Machado C.A."/>
            <person name="Makalowski W."/>
            <person name="Marzo M."/>
            <person name="Matsuda M."/>
            <person name="Matzkin L."/>
            <person name="McAllister B."/>
            <person name="McBride C.S."/>
            <person name="McKernan B."/>
            <person name="McKernan K."/>
            <person name="Mendez-Lago M."/>
            <person name="Minx P."/>
            <person name="Mollenhauer M.U."/>
            <person name="Montooth K."/>
            <person name="Mount S.M."/>
            <person name="Mu X."/>
            <person name="Myers E."/>
            <person name="Negre B."/>
            <person name="Newfeld S."/>
            <person name="Nielsen R."/>
            <person name="Noor M.A."/>
            <person name="O'Grady P."/>
            <person name="Pachter L."/>
            <person name="Papaceit M."/>
            <person name="Parisi M.J."/>
            <person name="Parisi M."/>
            <person name="Parts L."/>
            <person name="Pedersen J.S."/>
            <person name="Pesole G."/>
            <person name="Phillippy A.M."/>
            <person name="Ponting C.P."/>
            <person name="Pop M."/>
            <person name="Porcelli D."/>
            <person name="Powell J.R."/>
            <person name="Prohaska S."/>
            <person name="Pruitt K."/>
            <person name="Puig M."/>
            <person name="Quesneville H."/>
            <person name="Ram K.R."/>
            <person name="Rand D."/>
            <person name="Rasmussen M.D."/>
            <person name="Reed L.K."/>
            <person name="Reenan R."/>
            <person name="Reily A."/>
            <person name="Remington K.A."/>
            <person name="Rieger T.T."/>
            <person name="Ritchie M.G."/>
            <person name="Robin C."/>
            <person name="Rogers Y.H."/>
            <person name="Rohde C."/>
            <person name="Rozas J."/>
            <person name="Rubenfield M.J."/>
            <person name="Ruiz A."/>
            <person name="Russo S."/>
            <person name="Salzberg S.L."/>
            <person name="Sanchez-Gracia A."/>
            <person name="Saranga D.J."/>
            <person name="Sato H."/>
            <person name="Schaeffer S.W."/>
            <person name="Schatz M.C."/>
            <person name="Schlenke T."/>
            <person name="Schwartz R."/>
            <person name="Segarra C."/>
            <person name="Singh R.S."/>
            <person name="Sirot L."/>
            <person name="Sirota M."/>
            <person name="Sisneros N.B."/>
            <person name="Smith C.D."/>
            <person name="Smith T.F."/>
            <person name="Spieth J."/>
            <person name="Stage D.E."/>
            <person name="Stark A."/>
            <person name="Stephan W."/>
            <person name="Strausberg R.L."/>
            <person name="Strempel S."/>
            <person name="Sturgill D."/>
            <person name="Sutton G."/>
            <person name="Sutton G.G."/>
            <person name="Tao W."/>
            <person name="Teichmann S."/>
            <person name="Tobari Y.N."/>
            <person name="Tomimura Y."/>
            <person name="Tsolas J.M."/>
            <person name="Valente V.L."/>
            <person name="Venter E."/>
            <person name="Venter J.C."/>
            <person name="Vicario S."/>
            <person name="Vieira F.G."/>
            <person name="Vilella A.J."/>
            <person name="Villasante A."/>
            <person name="Walenz B."/>
            <person name="Wang J."/>
            <person name="Wasserman M."/>
            <person name="Watts T."/>
            <person name="Wilson D."/>
            <person name="Wilson R.K."/>
            <person name="Wing R.A."/>
            <person name="Wolfner M.F."/>
            <person name="Wong A."/>
            <person name="Wong G.K."/>
            <person name="Wu C.I."/>
            <person name="Wu G."/>
            <person name="Yamamoto D."/>
            <person name="Yang H.P."/>
            <person name="Yang S.P."/>
            <person name="Yorke J.A."/>
            <person name="Yoshida K."/>
            <person name="Zdobnov E."/>
            <person name="Zhang P."/>
            <person name="Zhang Y."/>
            <person name="Zimin A.V."/>
            <person name="Baldwin J."/>
            <person name="Abdouelleil A."/>
            <person name="Abdulkadir J."/>
            <person name="Abebe A."/>
            <person name="Abera B."/>
            <person name="Abreu J."/>
            <person name="Acer S.C."/>
            <person name="Aftuck L."/>
            <person name="Alexander A."/>
            <person name="An P."/>
            <person name="Anderson E."/>
            <person name="Anderson S."/>
            <person name="Arachi H."/>
            <person name="Azer M."/>
            <person name="Bachantsang P."/>
            <person name="Barry A."/>
            <person name="Bayul T."/>
            <person name="Berlin A."/>
            <person name="Bessette D."/>
            <person name="Bloom T."/>
            <person name="Blye J."/>
            <person name="Boguslavskiy L."/>
            <person name="Bonnet C."/>
            <person name="Boukhgalter B."/>
            <person name="Bourzgui I."/>
            <person name="Brown A."/>
            <person name="Cahill P."/>
            <person name="Channer S."/>
            <person name="Cheshatsang Y."/>
            <person name="Chuda L."/>
            <person name="Citroen M."/>
            <person name="Collymore A."/>
            <person name="Cooke P."/>
            <person name="Costello M."/>
            <person name="D'Aco K."/>
            <person name="Daza R."/>
            <person name="De Haan G."/>
            <person name="DeGray S."/>
            <person name="DeMaso C."/>
            <person name="Dhargay N."/>
            <person name="Dooley K."/>
            <person name="Dooley E."/>
            <person name="Doricent M."/>
            <person name="Dorje P."/>
            <person name="Dorjee K."/>
            <person name="Dupes A."/>
            <person name="Elong R."/>
            <person name="Falk J."/>
            <person name="Farina A."/>
            <person name="Faro S."/>
            <person name="Ferguson D."/>
            <person name="Fisher S."/>
            <person name="Foley C.D."/>
            <person name="Franke A."/>
            <person name="Friedrich D."/>
            <person name="Gadbois L."/>
            <person name="Gearin G."/>
            <person name="Gearin C.R."/>
            <person name="Giannoukos G."/>
            <person name="Goode T."/>
            <person name="Graham J."/>
            <person name="Grandbois E."/>
            <person name="Grewal S."/>
            <person name="Gyaltsen K."/>
            <person name="Hafez N."/>
            <person name="Hagos B."/>
            <person name="Hall J."/>
            <person name="Henson C."/>
            <person name="Hollinger A."/>
            <person name="Honan T."/>
            <person name="Huard M.D."/>
            <person name="Hughes L."/>
            <person name="Hurhula B."/>
            <person name="Husby M.E."/>
            <person name="Kamat A."/>
            <person name="Kanga B."/>
            <person name="Kashin S."/>
            <person name="Khazanovich D."/>
            <person name="Kisner P."/>
            <person name="Lance K."/>
            <person name="Lara M."/>
            <person name="Lee W."/>
            <person name="Lennon N."/>
            <person name="Letendre F."/>
            <person name="LeVine R."/>
            <person name="Lipovsky A."/>
            <person name="Liu X."/>
            <person name="Liu J."/>
            <person name="Liu S."/>
            <person name="Lokyitsang T."/>
            <person name="Lokyitsang Y."/>
            <person name="Lubonja R."/>
            <person name="Lui A."/>
            <person name="MacDonald P."/>
            <person name="Magnisalis V."/>
            <person name="Maru K."/>
            <person name="Matthews C."/>
            <person name="McCusker W."/>
            <person name="McDonough S."/>
            <person name="Mehta T."/>
            <person name="Meldrim J."/>
            <person name="Meneus L."/>
            <person name="Mihai O."/>
            <person name="Mihalev A."/>
            <person name="Mihova T."/>
            <person name="Mittelman R."/>
            <person name="Mlenga V."/>
            <person name="Montmayeur A."/>
            <person name="Mulrain L."/>
            <person name="Navidi A."/>
            <person name="Naylor J."/>
            <person name="Negash T."/>
            <person name="Nguyen T."/>
            <person name="Nguyen N."/>
            <person name="Nicol R."/>
            <person name="Norbu C."/>
            <person name="Norbu N."/>
            <person name="Novod N."/>
            <person name="O'Neill B."/>
            <person name="Osman S."/>
            <person name="Markiewicz E."/>
            <person name="Oyono O.L."/>
            <person name="Patti C."/>
            <person name="Phunkhang P."/>
            <person name="Pierre F."/>
            <person name="Priest M."/>
            <person name="Raghuraman S."/>
            <person name="Rege F."/>
            <person name="Reyes R."/>
            <person name="Rise C."/>
            <person name="Rogov P."/>
            <person name="Ross K."/>
            <person name="Ryan E."/>
            <person name="Settipalli S."/>
            <person name="Shea T."/>
            <person name="Sherpa N."/>
            <person name="Shi L."/>
            <person name="Shih D."/>
            <person name="Sparrow T."/>
            <person name="Spaulding J."/>
            <person name="Stalker J."/>
            <person name="Stange-Thomann N."/>
            <person name="Stavropoulos S."/>
            <person name="Stone C."/>
            <person name="Strader C."/>
            <person name="Tesfaye S."/>
            <person name="Thomson T."/>
            <person name="Thoulutsang Y."/>
            <person name="Thoulutsang D."/>
            <person name="Topham K."/>
            <person name="Topping I."/>
            <person name="Tsamla T."/>
            <person name="Vassiliev H."/>
            <person name="Vo A."/>
            <person name="Wangchuk T."/>
            <person name="Wangdi T."/>
            <person name="Weiand M."/>
            <person name="Wilkinson J."/>
            <person name="Wilson A."/>
            <person name="Yadav S."/>
            <person name="Young G."/>
            <person name="Yu Q."/>
            <person name="Zembek L."/>
            <person name="Zhong D."/>
            <person name="Zimmer A."/>
            <person name="Zwirko Z."/>
            <person name="Jaffe D.B."/>
            <person name="Alvarez P."/>
            <person name="Brockman W."/>
            <person name="Butler J."/>
            <person name="Chin C."/>
            <person name="Gnerre S."/>
            <person name="Grabherr M."/>
            <person name="Kleber M."/>
            <person name="Mauceli E."/>
            <person name="MacCallum I."/>
        </authorList>
    </citation>
    <scope>NUCLEOTIDE SEQUENCE [LARGE SCALE GENOMIC DNA]</scope>
    <source>
        <strain evidence="4">Tucson 15010-1051.87</strain>
    </source>
</reference>
<keyword evidence="2" id="KW-1133">Transmembrane helix</keyword>
<feature type="transmembrane region" description="Helical" evidence="2">
    <location>
        <begin position="99"/>
        <end position="122"/>
    </location>
</feature>
<dbReference type="Proteomes" id="UP000008792">
    <property type="component" value="Unassembled WGS sequence"/>
</dbReference>
<evidence type="ECO:0000313" key="3">
    <source>
        <dbReference type="EMBL" id="EDW70962.2"/>
    </source>
</evidence>
<keyword evidence="2" id="KW-0812">Transmembrane</keyword>
<feature type="region of interest" description="Disordered" evidence="1">
    <location>
        <begin position="379"/>
        <end position="412"/>
    </location>
</feature>
<feature type="compositionally biased region" description="Basic and acidic residues" evidence="1">
    <location>
        <begin position="379"/>
        <end position="398"/>
    </location>
</feature>
<keyword evidence="4" id="KW-1185">Reference proteome</keyword>
<evidence type="ECO:0000256" key="1">
    <source>
        <dbReference type="SAM" id="MobiDB-lite"/>
    </source>
</evidence>
<dbReference type="EMBL" id="CH940647">
    <property type="protein sequence ID" value="EDW70962.2"/>
    <property type="molecule type" value="Genomic_DNA"/>
</dbReference>
<accession>B4LCS0</accession>
<evidence type="ECO:0008006" key="5">
    <source>
        <dbReference type="Google" id="ProtNLM"/>
    </source>
</evidence>
<proteinExistence type="predicted"/>
<name>B4LCS0_DROVI</name>
<gene>
    <name evidence="3" type="primary">Dvir\GJ14073</name>
    <name evidence="3" type="ORF">Dvir_GJ14073</name>
</gene>
<dbReference type="InParanoid" id="B4LCS0"/>
<dbReference type="OrthoDB" id="2016540at2759"/>
<dbReference type="STRING" id="7244.B4LCS0"/>
<organism evidence="3 4">
    <name type="scientific">Drosophila virilis</name>
    <name type="common">Fruit fly</name>
    <dbReference type="NCBI Taxonomy" id="7244"/>
    <lineage>
        <taxon>Eukaryota</taxon>
        <taxon>Metazoa</taxon>
        <taxon>Ecdysozoa</taxon>
        <taxon>Arthropoda</taxon>
        <taxon>Hexapoda</taxon>
        <taxon>Insecta</taxon>
        <taxon>Pterygota</taxon>
        <taxon>Neoptera</taxon>
        <taxon>Endopterygota</taxon>
        <taxon>Diptera</taxon>
        <taxon>Brachycera</taxon>
        <taxon>Muscomorpha</taxon>
        <taxon>Ephydroidea</taxon>
        <taxon>Drosophilidae</taxon>
        <taxon>Drosophila</taxon>
    </lineage>
</organism>
<feature type="transmembrane region" description="Helical" evidence="2">
    <location>
        <begin position="343"/>
        <end position="364"/>
    </location>
</feature>
<feature type="compositionally biased region" description="Polar residues" evidence="1">
    <location>
        <begin position="401"/>
        <end position="412"/>
    </location>
</feature>
<evidence type="ECO:0000256" key="2">
    <source>
        <dbReference type="SAM" id="Phobius"/>
    </source>
</evidence>
<sequence length="412" mass="46153">MRNRMSFNAEACTATSHAVDAVCEAERLERKSLVLWRRPLKTLKYSILELLVMLRSLGVRLLDRRFLASLLILTIVYKMPGPHASYMQLCRKNMGFTVYWLGLGLLSSVGFGTGLHTFLLYLGPHIAGVTLAAYECQTLDFPVPPYPEQKICPKEPFIHKLPNTWEILSKVRTETMLWGVGTALGELPPYFMARAARLSGKNLDERQASAGNLNLFDKSKLLVERVVLRIGFFGILLCASVPNPLFDLAGVACGHFLVPFWKFFVATLIGKAIFKSNIQQLIVIVAFSEDLVSVLIDAIGQVPLIGAKIEAPIQSLLNSTKQRMHRKANSDDPFTGLSLVAHLFQLLALVIVAYFVVSMLGGLAQRRCKRLQLQKREKLAQERQTDKADNKILTETHKSSPKIQESIQEFKD</sequence>
<dbReference type="eggNOG" id="KOG1109">
    <property type="taxonomic scope" value="Eukaryota"/>
</dbReference>
<keyword evidence="2" id="KW-0472">Membrane</keyword>
<evidence type="ECO:0000313" key="4">
    <source>
        <dbReference type="Proteomes" id="UP000008792"/>
    </source>
</evidence>
<dbReference type="HOGENOM" id="CLU_033298_0_1_1"/>
<dbReference type="KEGG" id="dvi:6624566"/>